<name>A0A369Q1G0_9SPHI</name>
<keyword evidence="1" id="KW-0472">Membrane</keyword>
<accession>A0A369Q1G0</accession>
<dbReference type="AlphaFoldDB" id="A0A369Q1G0"/>
<dbReference type="OrthoDB" id="1525013at2"/>
<dbReference type="Proteomes" id="UP000253961">
    <property type="component" value="Unassembled WGS sequence"/>
</dbReference>
<evidence type="ECO:0000313" key="2">
    <source>
        <dbReference type="EMBL" id="RDC56779.1"/>
    </source>
</evidence>
<reference evidence="2 3" key="1">
    <citation type="submission" date="2018-07" db="EMBL/GenBank/DDBJ databases">
        <title>Pedobacter sp. nov., isolated from soil.</title>
        <authorList>
            <person name="Zhou L.Y."/>
            <person name="Du Z.J."/>
        </authorList>
    </citation>
    <scope>NUCLEOTIDE SEQUENCE [LARGE SCALE GENOMIC DNA]</scope>
    <source>
        <strain evidence="2 3">JDX94</strain>
    </source>
</reference>
<sequence>MKNIKNFPIELAFWVIGLVLLATANGHEHHFTLCPLANLGYEGWCPGCGIGRSISHIFHGEFTESFSEHWFGFPALLIILYRIYTLIKNNKTFKILTTNT</sequence>
<evidence type="ECO:0000313" key="3">
    <source>
        <dbReference type="Proteomes" id="UP000253961"/>
    </source>
</evidence>
<protein>
    <submittedName>
        <fullName evidence="2">DUF2752 domain-containing protein</fullName>
    </submittedName>
</protein>
<feature type="transmembrane region" description="Helical" evidence="1">
    <location>
        <begin position="70"/>
        <end position="87"/>
    </location>
</feature>
<dbReference type="InterPro" id="IPR021215">
    <property type="entry name" value="DUF2752"/>
</dbReference>
<gene>
    <name evidence="2" type="ORF">DU508_06135</name>
</gene>
<dbReference type="EMBL" id="QPKV01000003">
    <property type="protein sequence ID" value="RDC56779.1"/>
    <property type="molecule type" value="Genomic_DNA"/>
</dbReference>
<dbReference type="Pfam" id="PF10825">
    <property type="entry name" value="DUF2752"/>
    <property type="match status" value="1"/>
</dbReference>
<dbReference type="RefSeq" id="WP_115401966.1">
    <property type="nucleotide sequence ID" value="NZ_QPKV01000003.1"/>
</dbReference>
<keyword evidence="1" id="KW-0812">Transmembrane</keyword>
<keyword evidence="1" id="KW-1133">Transmembrane helix</keyword>
<proteinExistence type="predicted"/>
<comment type="caution">
    <text evidence="2">The sequence shown here is derived from an EMBL/GenBank/DDBJ whole genome shotgun (WGS) entry which is preliminary data.</text>
</comment>
<keyword evidence="3" id="KW-1185">Reference proteome</keyword>
<organism evidence="2 3">
    <name type="scientific">Pedobacter chinensis</name>
    <dbReference type="NCBI Taxonomy" id="2282421"/>
    <lineage>
        <taxon>Bacteria</taxon>
        <taxon>Pseudomonadati</taxon>
        <taxon>Bacteroidota</taxon>
        <taxon>Sphingobacteriia</taxon>
        <taxon>Sphingobacteriales</taxon>
        <taxon>Sphingobacteriaceae</taxon>
        <taxon>Pedobacter</taxon>
    </lineage>
</organism>
<evidence type="ECO:0000256" key="1">
    <source>
        <dbReference type="SAM" id="Phobius"/>
    </source>
</evidence>